<reference evidence="2" key="1">
    <citation type="submission" date="2022-08" db="EMBL/GenBank/DDBJ databases">
        <title>Novel Bdellovibrio Species Isolated from Svalbard: Designation Bdellovibrio svalbardensis.</title>
        <authorList>
            <person name="Mitchell R.J."/>
            <person name="Choi S.Y."/>
        </authorList>
    </citation>
    <scope>NUCLEOTIDE SEQUENCE</scope>
    <source>
        <strain evidence="2">PAP01</strain>
    </source>
</reference>
<proteinExistence type="predicted"/>
<dbReference type="EMBL" id="JANRMI010000001">
    <property type="protein sequence ID" value="MDG0815105.1"/>
    <property type="molecule type" value="Genomic_DNA"/>
</dbReference>
<evidence type="ECO:0000256" key="1">
    <source>
        <dbReference type="SAM" id="SignalP"/>
    </source>
</evidence>
<accession>A0ABT6DFT1</accession>
<comment type="caution">
    <text evidence="2">The sequence shown here is derived from an EMBL/GenBank/DDBJ whole genome shotgun (WGS) entry which is preliminary data.</text>
</comment>
<feature type="signal peptide" evidence="1">
    <location>
        <begin position="1"/>
        <end position="20"/>
    </location>
</feature>
<evidence type="ECO:0000313" key="3">
    <source>
        <dbReference type="Proteomes" id="UP001152321"/>
    </source>
</evidence>
<dbReference type="Proteomes" id="UP001152321">
    <property type="component" value="Unassembled WGS sequence"/>
</dbReference>
<name>A0ABT6DFT1_9BACT</name>
<keyword evidence="1" id="KW-0732">Signal</keyword>
<protein>
    <submittedName>
        <fullName evidence="2">Uncharacterized protein</fullName>
    </submittedName>
</protein>
<dbReference type="RefSeq" id="WP_277576582.1">
    <property type="nucleotide sequence ID" value="NZ_JANRMI010000001.1"/>
</dbReference>
<organism evidence="2 3">
    <name type="scientific">Bdellovibrio svalbardensis</name>
    <dbReference type="NCBI Taxonomy" id="2972972"/>
    <lineage>
        <taxon>Bacteria</taxon>
        <taxon>Pseudomonadati</taxon>
        <taxon>Bdellovibrionota</taxon>
        <taxon>Bdellovibrionia</taxon>
        <taxon>Bdellovibrionales</taxon>
        <taxon>Pseudobdellovibrionaceae</taxon>
        <taxon>Bdellovibrio</taxon>
    </lineage>
</organism>
<feature type="chain" id="PRO_5045761365" evidence="1">
    <location>
        <begin position="21"/>
        <end position="188"/>
    </location>
</feature>
<gene>
    <name evidence="2" type="ORF">NWE73_01935</name>
</gene>
<sequence length="188" mass="21226">MLRHILLATLIAFSGLTAHAVTSSYLQDEEQIMPAGDRWTPFPWNFKNAQPFPWSDIQGTWKVEQDSFISYFSFKVIQQKNGVRQLKVKQYDGESCRLLATGVGIEKGQLVYAQMTSKSGKIYRVSLTAFKRSDSPQPPLQGNVYTESVMVLSIGELNQVSVEDMMHTQILKVSSQLDQKSCVDDLKN</sequence>
<evidence type="ECO:0000313" key="2">
    <source>
        <dbReference type="EMBL" id="MDG0815105.1"/>
    </source>
</evidence>
<keyword evidence="3" id="KW-1185">Reference proteome</keyword>